<protein>
    <submittedName>
        <fullName evidence="7">Di/tricarboxylate transporter</fullName>
    </submittedName>
</protein>
<dbReference type="GO" id="GO:0006797">
    <property type="term" value="P:polyphosphate metabolic process"/>
    <property type="evidence" value="ECO:0007669"/>
    <property type="project" value="TreeGrafter"/>
</dbReference>
<name>A0A4Q7MAL9_9BURK</name>
<feature type="transmembrane region" description="Helical" evidence="6">
    <location>
        <begin position="56"/>
        <end position="86"/>
    </location>
</feature>
<dbReference type="GO" id="GO:0005886">
    <property type="term" value="C:plasma membrane"/>
    <property type="evidence" value="ECO:0007669"/>
    <property type="project" value="TreeGrafter"/>
</dbReference>
<feature type="transmembrane region" description="Helical" evidence="6">
    <location>
        <begin position="92"/>
        <end position="116"/>
    </location>
</feature>
<feature type="transmembrane region" description="Helical" evidence="6">
    <location>
        <begin position="297"/>
        <end position="313"/>
    </location>
</feature>
<feature type="transmembrane region" description="Helical" evidence="6">
    <location>
        <begin position="448"/>
        <end position="472"/>
    </location>
</feature>
<gene>
    <name evidence="7" type="ORF">EV679_3396</name>
</gene>
<sequence>MTTLPPPASPPASIPATPGPPPPQRHAAVAIIAAGAVLAGWLAAGPLPADQAIALALAIFSIGLWASSALPEYLTALCFFLLAILLKVAPPTVIFSGFNSSTFWLLFSGLITGAAVRHTALDQRWANSLAALMSQRYGSVIGTIVAFSVALSFVLPSSIGRAVLLIPIITSLAGRLGYAPGSNGRTGMLLATALGTHIPAFTILPANVPNMLMAGTAETLYGYAPTYTQYLLLHFPVLGMLKSLVLAGLILWLFPAGPAHPDGQIRRARTSPTPPQRRLMIALALCLAFWMTDSLHHIAPAWISMAAGTYFLWPGSGLTSKRCINEEINMGSLLFIGGVMGLGAIVAATGLGGALVEAAGTYVGLGDGAAWQKVAMLGGIGTLVALFTTLPGVPAIMTPLAASLSDTTGLPIATVLMSQVLAFSNVILPYQSPPLLVAIQLGKIDLRAATRICLALAAVTLLVLTPLDLLWWHLLGWI</sequence>
<dbReference type="GO" id="GO:0005315">
    <property type="term" value="F:phosphate transmembrane transporter activity"/>
    <property type="evidence" value="ECO:0007669"/>
    <property type="project" value="TreeGrafter"/>
</dbReference>
<feature type="transmembrane region" description="Helical" evidence="6">
    <location>
        <begin position="376"/>
        <end position="397"/>
    </location>
</feature>
<dbReference type="InterPro" id="IPR001898">
    <property type="entry name" value="SLC13A/DASS"/>
</dbReference>
<dbReference type="Pfam" id="PF00939">
    <property type="entry name" value="Na_sulph_symp"/>
    <property type="match status" value="1"/>
</dbReference>
<feature type="transmembrane region" description="Helical" evidence="6">
    <location>
        <begin position="137"/>
        <end position="155"/>
    </location>
</feature>
<feature type="transmembrane region" description="Helical" evidence="6">
    <location>
        <begin position="333"/>
        <end position="356"/>
    </location>
</feature>
<proteinExistence type="predicted"/>
<evidence type="ECO:0000256" key="1">
    <source>
        <dbReference type="ARBA" id="ARBA00004141"/>
    </source>
</evidence>
<dbReference type="PANTHER" id="PTHR10283">
    <property type="entry name" value="SOLUTE CARRIER FAMILY 13 MEMBER"/>
    <property type="match status" value="1"/>
</dbReference>
<accession>A0A4Q7MAL9</accession>
<evidence type="ECO:0000313" key="8">
    <source>
        <dbReference type="Proteomes" id="UP000292039"/>
    </source>
</evidence>
<keyword evidence="2 6" id="KW-0812">Transmembrane</keyword>
<dbReference type="PANTHER" id="PTHR10283:SF92">
    <property type="entry name" value="LOW-AFFINITY PHOSPHATE TRANSPORTER PHO91"/>
    <property type="match status" value="1"/>
</dbReference>
<dbReference type="RefSeq" id="WP_202969572.1">
    <property type="nucleotide sequence ID" value="NZ_CBCSEB010000027.1"/>
</dbReference>
<dbReference type="Proteomes" id="UP000292039">
    <property type="component" value="Unassembled WGS sequence"/>
</dbReference>
<comment type="subcellular location">
    <subcellularLocation>
        <location evidence="1">Membrane</location>
        <topology evidence="1">Multi-pass membrane protein</topology>
    </subcellularLocation>
</comment>
<evidence type="ECO:0000256" key="3">
    <source>
        <dbReference type="ARBA" id="ARBA00022989"/>
    </source>
</evidence>
<organism evidence="7 8">
    <name type="scientific">Kerstersia gyiorum</name>
    <dbReference type="NCBI Taxonomy" id="206506"/>
    <lineage>
        <taxon>Bacteria</taxon>
        <taxon>Pseudomonadati</taxon>
        <taxon>Pseudomonadota</taxon>
        <taxon>Betaproteobacteria</taxon>
        <taxon>Burkholderiales</taxon>
        <taxon>Alcaligenaceae</taxon>
        <taxon>Kerstersia</taxon>
    </lineage>
</organism>
<evidence type="ECO:0000256" key="5">
    <source>
        <dbReference type="SAM" id="MobiDB-lite"/>
    </source>
</evidence>
<dbReference type="GO" id="GO:0006817">
    <property type="term" value="P:phosphate ion transport"/>
    <property type="evidence" value="ECO:0007669"/>
    <property type="project" value="TreeGrafter"/>
</dbReference>
<reference evidence="7 8" key="1">
    <citation type="submission" date="2019-02" db="EMBL/GenBank/DDBJ databases">
        <title>Genomic Encyclopedia of Type Strains, Phase IV (KMG-IV): sequencing the most valuable type-strain genomes for metagenomic binning, comparative biology and taxonomic classification.</title>
        <authorList>
            <person name="Goeker M."/>
        </authorList>
    </citation>
    <scope>NUCLEOTIDE SEQUENCE [LARGE SCALE GENOMIC DNA]</scope>
    <source>
        <strain evidence="7 8">DSM 16618</strain>
    </source>
</reference>
<evidence type="ECO:0000313" key="7">
    <source>
        <dbReference type="EMBL" id="RZS63752.1"/>
    </source>
</evidence>
<evidence type="ECO:0000256" key="4">
    <source>
        <dbReference type="ARBA" id="ARBA00023136"/>
    </source>
</evidence>
<feature type="transmembrane region" description="Helical" evidence="6">
    <location>
        <begin position="27"/>
        <end position="44"/>
    </location>
</feature>
<feature type="region of interest" description="Disordered" evidence="5">
    <location>
        <begin position="1"/>
        <end position="22"/>
    </location>
</feature>
<evidence type="ECO:0000256" key="6">
    <source>
        <dbReference type="SAM" id="Phobius"/>
    </source>
</evidence>
<keyword evidence="4 6" id="KW-0472">Membrane</keyword>
<keyword evidence="3 6" id="KW-1133">Transmembrane helix</keyword>
<dbReference type="EMBL" id="SGWZ01000008">
    <property type="protein sequence ID" value="RZS63752.1"/>
    <property type="molecule type" value="Genomic_DNA"/>
</dbReference>
<dbReference type="AlphaFoldDB" id="A0A4Q7MAL9"/>
<evidence type="ECO:0000256" key="2">
    <source>
        <dbReference type="ARBA" id="ARBA00022692"/>
    </source>
</evidence>
<feature type="transmembrane region" description="Helical" evidence="6">
    <location>
        <begin position="190"/>
        <end position="208"/>
    </location>
</feature>
<comment type="caution">
    <text evidence="7">The sequence shown here is derived from an EMBL/GenBank/DDBJ whole genome shotgun (WGS) entry which is preliminary data.</text>
</comment>
<feature type="transmembrane region" description="Helical" evidence="6">
    <location>
        <begin position="228"/>
        <end position="254"/>
    </location>
</feature>